<dbReference type="GO" id="GO:0009306">
    <property type="term" value="P:protein secretion"/>
    <property type="evidence" value="ECO:0007669"/>
    <property type="project" value="InterPro"/>
</dbReference>
<evidence type="ECO:0000256" key="5">
    <source>
        <dbReference type="SAM" id="SignalP"/>
    </source>
</evidence>
<comment type="subcellular location">
    <subcellularLocation>
        <location evidence="1">Membrane</location>
    </subcellularLocation>
</comment>
<organism evidence="7 8">
    <name type="scientific">Candidatus Chromulinivorax destructor</name>
    <dbReference type="NCBI Taxonomy" id="2066483"/>
    <lineage>
        <taxon>Bacteria</taxon>
        <taxon>Candidatus Babelota</taxon>
        <taxon>Candidatus Babeliae</taxon>
        <taxon>Candidatus Babeliales</taxon>
        <taxon>Candidatus Chromulinivoraceae</taxon>
        <taxon>Candidatus Chromulinivorax</taxon>
    </lineage>
</organism>
<dbReference type="EMBL" id="CP025544">
    <property type="protein sequence ID" value="AXK60833.1"/>
    <property type="molecule type" value="Genomic_DNA"/>
</dbReference>
<evidence type="ECO:0000256" key="1">
    <source>
        <dbReference type="ARBA" id="ARBA00004370"/>
    </source>
</evidence>
<evidence type="ECO:0000313" key="7">
    <source>
        <dbReference type="EMBL" id="AXK60833.1"/>
    </source>
</evidence>
<dbReference type="KEGG" id="cdes:C0J27_03755"/>
<dbReference type="GO" id="GO:0016020">
    <property type="term" value="C:membrane"/>
    <property type="evidence" value="ECO:0007669"/>
    <property type="project" value="UniProtKB-SubCell"/>
</dbReference>
<accession>A0A345ZC16</accession>
<dbReference type="AlphaFoldDB" id="A0A345ZC16"/>
<evidence type="ECO:0000313" key="8">
    <source>
        <dbReference type="Proteomes" id="UP000254834"/>
    </source>
</evidence>
<dbReference type="InterPro" id="IPR038591">
    <property type="entry name" value="NolW-like_sf"/>
</dbReference>
<dbReference type="RefSeq" id="WP_115585848.1">
    <property type="nucleotide sequence ID" value="NZ_CP025544.1"/>
</dbReference>
<feature type="chain" id="PRO_5016691182" description="Type II/III secretion system secretin-like domain-containing protein" evidence="5">
    <location>
        <begin position="23"/>
        <end position="759"/>
    </location>
</feature>
<keyword evidence="3" id="KW-0472">Membrane</keyword>
<gene>
    <name evidence="7" type="ORF">C0J27_03755</name>
</gene>
<dbReference type="Proteomes" id="UP000254834">
    <property type="component" value="Chromosome"/>
</dbReference>
<feature type="signal peptide" evidence="5">
    <location>
        <begin position="1"/>
        <end position="22"/>
    </location>
</feature>
<feature type="domain" description="Type II/III secretion system secretin-like" evidence="6">
    <location>
        <begin position="535"/>
        <end position="690"/>
    </location>
</feature>
<protein>
    <recommendedName>
        <fullName evidence="6">Type II/III secretion system secretin-like domain-containing protein</fullName>
    </recommendedName>
</protein>
<dbReference type="PRINTS" id="PR00811">
    <property type="entry name" value="BCTERIALGSPD"/>
</dbReference>
<dbReference type="GO" id="GO:0015627">
    <property type="term" value="C:type II protein secretion system complex"/>
    <property type="evidence" value="ECO:0007669"/>
    <property type="project" value="TreeGrafter"/>
</dbReference>
<dbReference type="Gene3D" id="3.30.1370.120">
    <property type="match status" value="3"/>
</dbReference>
<evidence type="ECO:0000256" key="4">
    <source>
        <dbReference type="RuleBase" id="RU004003"/>
    </source>
</evidence>
<reference evidence="7 8" key="1">
    <citation type="submission" date="2017-12" db="EMBL/GenBank/DDBJ databases">
        <title>Chromulinavorax destructans is a abundant pathogen of dominant heterotrophic picoflagllates.</title>
        <authorList>
            <person name="Deeg C.M."/>
            <person name="Zimmer M."/>
            <person name="Suttle C.A."/>
        </authorList>
    </citation>
    <scope>NUCLEOTIDE SEQUENCE [LARGE SCALE GENOMIC DNA]</scope>
    <source>
        <strain evidence="7 8">SeV1</strain>
    </source>
</reference>
<evidence type="ECO:0000256" key="2">
    <source>
        <dbReference type="ARBA" id="ARBA00022729"/>
    </source>
</evidence>
<dbReference type="InterPro" id="IPR050810">
    <property type="entry name" value="Bact_Secretion_Sys_Channel"/>
</dbReference>
<dbReference type="OrthoDB" id="9779724at2"/>
<name>A0A345ZC16_9BACT</name>
<keyword evidence="8" id="KW-1185">Reference proteome</keyword>
<evidence type="ECO:0000259" key="6">
    <source>
        <dbReference type="Pfam" id="PF00263"/>
    </source>
</evidence>
<keyword evidence="2 5" id="KW-0732">Signal</keyword>
<dbReference type="InterPro" id="IPR004846">
    <property type="entry name" value="T2SS/T3SS_dom"/>
</dbReference>
<dbReference type="Gene3D" id="3.55.50.30">
    <property type="match status" value="1"/>
</dbReference>
<comment type="similarity">
    <text evidence="4">Belongs to the bacterial secretin family.</text>
</comment>
<dbReference type="InterPro" id="IPR001775">
    <property type="entry name" value="GspD/PilQ"/>
</dbReference>
<evidence type="ECO:0000256" key="3">
    <source>
        <dbReference type="ARBA" id="ARBA00023136"/>
    </source>
</evidence>
<dbReference type="PANTHER" id="PTHR30332">
    <property type="entry name" value="PROBABLE GENERAL SECRETION PATHWAY PROTEIN D"/>
    <property type="match status" value="1"/>
</dbReference>
<dbReference type="Pfam" id="PF00263">
    <property type="entry name" value="Secretin"/>
    <property type="match status" value="1"/>
</dbReference>
<dbReference type="PANTHER" id="PTHR30332:SF24">
    <property type="entry name" value="SECRETIN GSPD-RELATED"/>
    <property type="match status" value="1"/>
</dbReference>
<sequence>MIKRVILAVVMCLLVGQNSAIFARSEKLMNEDDKKAHAANLVDFKFDKRDLKDILNEFAQLRGINILYSSTTQLNAKVTFDAGKKITFLKAWDFLLMMIEQAGFSLINQGQDLYALIAIDQVGSTPLPTYINTDTNELPLTQERIRYIYYFKNINITQQQNDLTVVLKNFFDQKNINQQLIFDQNYNAVILTAKSEMIKAIMKFIDVFDQSGEGQSVEIFQLKYASANEVASILTDQLISGQGIAKSNRGLNARQQNSGDGAAVFSTGTRVISLFGATSALGSSSTTSSSNSIVIFGKKKDIQQVKDFILEHLDVPLEQGKSFFHVVDLQWINSSTLADVLNNLIKPSSGSGQSTSVSLSDLAFDPQIQVVPESVTQGLGQGQGESASLATGTQNNLQRGSNKVIIAATNKDWKRIQEVINKIDIPQKQVIIEVLILDLAMVFTHKIGSQVRTNSLVSSIFPKTVQAQASMLINTITTQPALPSNTSLQADLSNILGFIAGAGGDDQTVDSTILMIGDRTKTNGIWAFFQLLALHQTTKTVSRAFVIAQNNQPAVITSSVTKRLKGKLTAGVTATISYQTVAAPVTVNITPLISSNDIVNLQIEMDATYWNDPTNGDSGTAQNRHLETNFSMQEGQVAVLGGLTYDQLDIIYNGVPFLEKIPLLNLFFTNRSKTEDKTKLFLLVKPTIIKPVVNGMGKVTRRIAAVTDHLLKDDHDDLFSSLSDPISHWVFDEVVPGKKTGMPLHDLFMSSNNQTGISG</sequence>
<proteinExistence type="inferred from homology"/>